<sequence>MDDINPGDYQMLIQEAAKMKNAQLEEKRKDWLKAPDFLKRTLTNREDIVSVRKLPTFAERLVFVSQHKDQGNTLCQDGQYEPALLEYAEALSVLLWFHLPNGKHSEEIPLFLGYEAFKSPECMCLAKDSVQVILLNIAHCLNKLKNWDASVYACTFVLQRLDRHSVKALYRRAVAYYSQGTSFSLDQAVEDLLSANSVDPEDKQVAKLLARFFKEKVKQDR</sequence>
<proteinExistence type="predicted"/>
<gene>
    <name evidence="1" type="ORF">A3770_09p54020</name>
</gene>
<evidence type="ECO:0000313" key="1">
    <source>
        <dbReference type="EMBL" id="QDZ22884.1"/>
    </source>
</evidence>
<dbReference type="STRING" id="1764295.A0A5B8MST0"/>
<accession>A0A5B8MST0</accession>
<dbReference type="EMBL" id="CP031042">
    <property type="protein sequence ID" value="QDZ22884.1"/>
    <property type="molecule type" value="Genomic_DNA"/>
</dbReference>
<reference evidence="1 2" key="1">
    <citation type="submission" date="2018-07" db="EMBL/GenBank/DDBJ databases">
        <title>The complete nuclear genome of the prasinophyte Chloropicon primus (CCMP1205).</title>
        <authorList>
            <person name="Pombert J.-F."/>
            <person name="Otis C."/>
            <person name="Turmel M."/>
            <person name="Lemieux C."/>
        </authorList>
    </citation>
    <scope>NUCLEOTIDE SEQUENCE [LARGE SCALE GENOMIC DNA]</scope>
    <source>
        <strain evidence="1 2">CCMP1205</strain>
    </source>
</reference>
<protein>
    <submittedName>
        <fullName evidence="1">Uncharacterized protein</fullName>
    </submittedName>
</protein>
<organism evidence="1 2">
    <name type="scientific">Chloropicon primus</name>
    <dbReference type="NCBI Taxonomy" id="1764295"/>
    <lineage>
        <taxon>Eukaryota</taxon>
        <taxon>Viridiplantae</taxon>
        <taxon>Chlorophyta</taxon>
        <taxon>Chloropicophyceae</taxon>
        <taxon>Chloropicales</taxon>
        <taxon>Chloropicaceae</taxon>
        <taxon>Chloropicon</taxon>
    </lineage>
</organism>
<dbReference type="OrthoDB" id="498540at2759"/>
<dbReference type="InterPro" id="IPR050754">
    <property type="entry name" value="FKBP4/5/8-like"/>
</dbReference>
<dbReference type="Proteomes" id="UP000316726">
    <property type="component" value="Chromosome 9"/>
</dbReference>
<dbReference type="InterPro" id="IPR011990">
    <property type="entry name" value="TPR-like_helical_dom_sf"/>
</dbReference>
<evidence type="ECO:0000313" key="2">
    <source>
        <dbReference type="Proteomes" id="UP000316726"/>
    </source>
</evidence>
<dbReference type="AlphaFoldDB" id="A0A5B8MST0"/>
<keyword evidence="2" id="KW-1185">Reference proteome</keyword>
<name>A0A5B8MST0_9CHLO</name>
<dbReference type="SUPFAM" id="SSF48452">
    <property type="entry name" value="TPR-like"/>
    <property type="match status" value="1"/>
</dbReference>
<dbReference type="Gene3D" id="1.25.40.10">
    <property type="entry name" value="Tetratricopeptide repeat domain"/>
    <property type="match status" value="1"/>
</dbReference>
<dbReference type="PANTHER" id="PTHR46512">
    <property type="entry name" value="PEPTIDYLPROLYL ISOMERASE"/>
    <property type="match status" value="1"/>
</dbReference>